<dbReference type="Pfam" id="PF01607">
    <property type="entry name" value="CBM_14"/>
    <property type="match status" value="2"/>
</dbReference>
<keyword evidence="1" id="KW-0732">Signal</keyword>
<evidence type="ECO:0000313" key="4">
    <source>
        <dbReference type="Proteomes" id="UP000792457"/>
    </source>
</evidence>
<gene>
    <name evidence="3" type="ORF">J437_LFUL007946</name>
</gene>
<keyword evidence="4" id="KW-1185">Reference proteome</keyword>
<reference evidence="3" key="2">
    <citation type="submission" date="2017-10" db="EMBL/GenBank/DDBJ databases">
        <title>Ladona fulva Genome sequencing and assembly.</title>
        <authorList>
            <person name="Murali S."/>
            <person name="Richards S."/>
            <person name="Bandaranaike D."/>
            <person name="Bellair M."/>
            <person name="Blankenburg K."/>
            <person name="Chao H."/>
            <person name="Dinh H."/>
            <person name="Doddapaneni H."/>
            <person name="Dugan-Rocha S."/>
            <person name="Elkadiri S."/>
            <person name="Gnanaolivu R."/>
            <person name="Hernandez B."/>
            <person name="Skinner E."/>
            <person name="Javaid M."/>
            <person name="Lee S."/>
            <person name="Li M."/>
            <person name="Ming W."/>
            <person name="Munidasa M."/>
            <person name="Muniz J."/>
            <person name="Nguyen L."/>
            <person name="Hughes D."/>
            <person name="Osuji N."/>
            <person name="Pu L.-L."/>
            <person name="Puazo M."/>
            <person name="Qu C."/>
            <person name="Quiroz J."/>
            <person name="Raj R."/>
            <person name="Weissenberger G."/>
            <person name="Xin Y."/>
            <person name="Zou X."/>
            <person name="Han Y."/>
            <person name="Worley K."/>
            <person name="Muzny D."/>
            <person name="Gibbs R."/>
        </authorList>
    </citation>
    <scope>NUCLEOTIDE SEQUENCE</scope>
    <source>
        <strain evidence="3">Sampled in the wild</strain>
    </source>
</reference>
<comment type="caution">
    <text evidence="3">The sequence shown here is derived from an EMBL/GenBank/DDBJ whole genome shotgun (WGS) entry which is preliminary data.</text>
</comment>
<proteinExistence type="predicted"/>
<dbReference type="GO" id="GO:0005576">
    <property type="term" value="C:extracellular region"/>
    <property type="evidence" value="ECO:0007669"/>
    <property type="project" value="InterPro"/>
</dbReference>
<protein>
    <recommendedName>
        <fullName evidence="2">Chitin-binding type-2 domain-containing protein</fullName>
    </recommendedName>
</protein>
<feature type="domain" description="Chitin-binding type-2" evidence="2">
    <location>
        <begin position="142"/>
        <end position="201"/>
    </location>
</feature>
<dbReference type="SUPFAM" id="SSF57625">
    <property type="entry name" value="Invertebrate chitin-binding proteins"/>
    <property type="match status" value="2"/>
</dbReference>
<feature type="signal peptide" evidence="1">
    <location>
        <begin position="1"/>
        <end position="24"/>
    </location>
</feature>
<dbReference type="GO" id="GO:0008061">
    <property type="term" value="F:chitin binding"/>
    <property type="evidence" value="ECO:0007669"/>
    <property type="project" value="InterPro"/>
</dbReference>
<dbReference type="InterPro" id="IPR036508">
    <property type="entry name" value="Chitin-bd_dom_sf"/>
</dbReference>
<accession>A0A8K0P2I1</accession>
<evidence type="ECO:0000313" key="3">
    <source>
        <dbReference type="EMBL" id="KAG8231186.1"/>
    </source>
</evidence>
<dbReference type="OrthoDB" id="8179045at2759"/>
<dbReference type="AlphaFoldDB" id="A0A8K0P2I1"/>
<evidence type="ECO:0000256" key="1">
    <source>
        <dbReference type="SAM" id="SignalP"/>
    </source>
</evidence>
<name>A0A8K0P2I1_LADFU</name>
<evidence type="ECO:0000259" key="2">
    <source>
        <dbReference type="PROSITE" id="PS50940"/>
    </source>
</evidence>
<reference evidence="3" key="1">
    <citation type="submission" date="2013-04" db="EMBL/GenBank/DDBJ databases">
        <authorList>
            <person name="Qu J."/>
            <person name="Murali S.C."/>
            <person name="Bandaranaike D."/>
            <person name="Bellair M."/>
            <person name="Blankenburg K."/>
            <person name="Chao H."/>
            <person name="Dinh H."/>
            <person name="Doddapaneni H."/>
            <person name="Downs B."/>
            <person name="Dugan-Rocha S."/>
            <person name="Elkadiri S."/>
            <person name="Gnanaolivu R.D."/>
            <person name="Hernandez B."/>
            <person name="Javaid M."/>
            <person name="Jayaseelan J.C."/>
            <person name="Lee S."/>
            <person name="Li M."/>
            <person name="Ming W."/>
            <person name="Munidasa M."/>
            <person name="Muniz J."/>
            <person name="Nguyen L."/>
            <person name="Ongeri F."/>
            <person name="Osuji N."/>
            <person name="Pu L.-L."/>
            <person name="Puazo M."/>
            <person name="Qu C."/>
            <person name="Quiroz J."/>
            <person name="Raj R."/>
            <person name="Weissenberger G."/>
            <person name="Xin Y."/>
            <person name="Zou X."/>
            <person name="Han Y."/>
            <person name="Richards S."/>
            <person name="Worley K."/>
            <person name="Muzny D."/>
            <person name="Gibbs R."/>
        </authorList>
    </citation>
    <scope>NUCLEOTIDE SEQUENCE</scope>
    <source>
        <strain evidence="3">Sampled in the wild</strain>
    </source>
</reference>
<sequence>MAAKLTFCFYVATGLVLIVTQTQAQACVNGFQCLSCTQAQICVGGVPSGAAITCPATTYCLNTNAQVCTVGSCPTFTCTVAGRFPDPNNSSQYIICVPDPSQASGLLRITIPCPAGSTFSPTALQCVLITATTTTATTTTPIYSCASIGRYPDARNCSIYYMCQTNPAGGFYVYKYTCPATTLFNSAIQKCTTAATSGCVIAG</sequence>
<dbReference type="EMBL" id="KZ308540">
    <property type="protein sequence ID" value="KAG8231186.1"/>
    <property type="molecule type" value="Genomic_DNA"/>
</dbReference>
<organism evidence="3 4">
    <name type="scientific">Ladona fulva</name>
    <name type="common">Scarce chaser dragonfly</name>
    <name type="synonym">Libellula fulva</name>
    <dbReference type="NCBI Taxonomy" id="123851"/>
    <lineage>
        <taxon>Eukaryota</taxon>
        <taxon>Metazoa</taxon>
        <taxon>Ecdysozoa</taxon>
        <taxon>Arthropoda</taxon>
        <taxon>Hexapoda</taxon>
        <taxon>Insecta</taxon>
        <taxon>Pterygota</taxon>
        <taxon>Palaeoptera</taxon>
        <taxon>Odonata</taxon>
        <taxon>Epiprocta</taxon>
        <taxon>Anisoptera</taxon>
        <taxon>Libelluloidea</taxon>
        <taxon>Libellulidae</taxon>
        <taxon>Ladona</taxon>
    </lineage>
</organism>
<dbReference type="Gene3D" id="2.170.140.10">
    <property type="entry name" value="Chitin binding domain"/>
    <property type="match status" value="2"/>
</dbReference>
<feature type="chain" id="PRO_5035465636" description="Chitin-binding type-2 domain-containing protein" evidence="1">
    <location>
        <begin position="25"/>
        <end position="203"/>
    </location>
</feature>
<dbReference type="PROSITE" id="PS50940">
    <property type="entry name" value="CHIT_BIND_II"/>
    <property type="match status" value="1"/>
</dbReference>
<dbReference type="SMART" id="SM00494">
    <property type="entry name" value="ChtBD2"/>
    <property type="match status" value="2"/>
</dbReference>
<dbReference type="Proteomes" id="UP000792457">
    <property type="component" value="Unassembled WGS sequence"/>
</dbReference>
<dbReference type="InterPro" id="IPR002557">
    <property type="entry name" value="Chitin-bd_dom"/>
</dbReference>